<feature type="region of interest" description="Disordered" evidence="1">
    <location>
        <begin position="1"/>
        <end position="33"/>
    </location>
</feature>
<name>A0AAJ0MSE1_9PEZI</name>
<feature type="compositionally biased region" description="Polar residues" evidence="1">
    <location>
        <begin position="416"/>
        <end position="429"/>
    </location>
</feature>
<dbReference type="EMBL" id="JAULSX010000003">
    <property type="protein sequence ID" value="KAK3494216.1"/>
    <property type="molecule type" value="Genomic_DNA"/>
</dbReference>
<comment type="caution">
    <text evidence="2">The sequence shown here is derived from an EMBL/GenBank/DDBJ whole genome shotgun (WGS) entry which is preliminary data.</text>
</comment>
<dbReference type="AlphaFoldDB" id="A0AAJ0MSE1"/>
<organism evidence="2 3">
    <name type="scientific">Neurospora hispaniola</name>
    <dbReference type="NCBI Taxonomy" id="588809"/>
    <lineage>
        <taxon>Eukaryota</taxon>
        <taxon>Fungi</taxon>
        <taxon>Dikarya</taxon>
        <taxon>Ascomycota</taxon>
        <taxon>Pezizomycotina</taxon>
        <taxon>Sordariomycetes</taxon>
        <taxon>Sordariomycetidae</taxon>
        <taxon>Sordariales</taxon>
        <taxon>Sordariaceae</taxon>
        <taxon>Neurospora</taxon>
    </lineage>
</organism>
<evidence type="ECO:0000313" key="2">
    <source>
        <dbReference type="EMBL" id="KAK3494216.1"/>
    </source>
</evidence>
<dbReference type="RefSeq" id="XP_062693645.1">
    <property type="nucleotide sequence ID" value="XM_062838123.1"/>
</dbReference>
<sequence length="531" mass="55077">MGIQVVESSLEPPRSSFAQPQQQQQQQYGPWHYRDVRSSSRRYGWGEGPAAAAAAAAALISNAFSEKKRFAGAAEGGSSRGNGKGTSKMAAACLPLPALVVEQAQEKQPGTSSAISTEVLPVQAPEPAPAPATAITSASAPATAITSASAPATATTSPWPSFTILIPSASTSPILTFPLTPSNPPHLSQPEAHVLARPKSLKRSRPCTDVDGHNTAPLPCKKRRLRLNLVTSRLSHPFSLPATHILNRESILKGDKRLRSIAAAANRRMAMAGWGFGGVGGQNGGGGGMAMAMGGNGSAASLLRKMAVMNRFRMRMMGEGLMRAQQAQRAAQAQAVQAQAHEVGQGRGGGGGPPAVAGHVGVGGTTGGVPMQRTAQGHDGYGPGTSHQPPPPRGSQAGGQQVPVPVITGFPPPVIHTTTSNSEPSTPQGLSPSPPLHPLHSPDLRPTDDQDDQDFDDEDVAFPTSAHESRYEGGDEEEGHEVYADFGVLFGGGGGDDDLDVEGDRMSGEMSVEQQECLGLDNWDGISWGAA</sequence>
<reference evidence="2 3" key="1">
    <citation type="journal article" date="2023" name="Mol. Phylogenet. Evol.">
        <title>Genome-scale phylogeny and comparative genomics of the fungal order Sordariales.</title>
        <authorList>
            <person name="Hensen N."/>
            <person name="Bonometti L."/>
            <person name="Westerberg I."/>
            <person name="Brannstrom I.O."/>
            <person name="Guillou S."/>
            <person name="Cros-Aarteil S."/>
            <person name="Calhoun S."/>
            <person name="Haridas S."/>
            <person name="Kuo A."/>
            <person name="Mondo S."/>
            <person name="Pangilinan J."/>
            <person name="Riley R."/>
            <person name="LaButti K."/>
            <person name="Andreopoulos B."/>
            <person name="Lipzen A."/>
            <person name="Chen C."/>
            <person name="Yan M."/>
            <person name="Daum C."/>
            <person name="Ng V."/>
            <person name="Clum A."/>
            <person name="Steindorff A."/>
            <person name="Ohm R.A."/>
            <person name="Martin F."/>
            <person name="Silar P."/>
            <person name="Natvig D.O."/>
            <person name="Lalanne C."/>
            <person name="Gautier V."/>
            <person name="Ament-Velasquez S.L."/>
            <person name="Kruys A."/>
            <person name="Hutchinson M.I."/>
            <person name="Powell A.J."/>
            <person name="Barry K."/>
            <person name="Miller A.N."/>
            <person name="Grigoriev I.V."/>
            <person name="Debuchy R."/>
            <person name="Gladieux P."/>
            <person name="Hiltunen Thoren M."/>
            <person name="Johannesson H."/>
        </authorList>
    </citation>
    <scope>NUCLEOTIDE SEQUENCE [LARGE SCALE GENOMIC DNA]</scope>
    <source>
        <strain evidence="2 3">FGSC 10403</strain>
    </source>
</reference>
<feature type="region of interest" description="Disordered" evidence="1">
    <location>
        <begin position="332"/>
        <end position="478"/>
    </location>
</feature>
<dbReference type="GeneID" id="87875745"/>
<dbReference type="Proteomes" id="UP001285908">
    <property type="component" value="Unassembled WGS sequence"/>
</dbReference>
<gene>
    <name evidence="2" type="ORF">B0T23DRAFT_394379</name>
</gene>
<evidence type="ECO:0000256" key="1">
    <source>
        <dbReference type="SAM" id="MobiDB-lite"/>
    </source>
</evidence>
<feature type="compositionally biased region" description="Acidic residues" evidence="1">
    <location>
        <begin position="449"/>
        <end position="460"/>
    </location>
</feature>
<accession>A0AAJ0MSE1</accession>
<keyword evidence="3" id="KW-1185">Reference proteome</keyword>
<protein>
    <submittedName>
        <fullName evidence="2">Uncharacterized protein</fullName>
    </submittedName>
</protein>
<evidence type="ECO:0000313" key="3">
    <source>
        <dbReference type="Proteomes" id="UP001285908"/>
    </source>
</evidence>
<proteinExistence type="predicted"/>